<evidence type="ECO:0000313" key="1">
    <source>
        <dbReference type="EMBL" id="MFC1432790.1"/>
    </source>
</evidence>
<sequence length="331" mass="36557">MELRIGCRLPLEEPVPGFTRHRIAGKVVKGQPLGGTDDEWVVIEPVYRAIELAEQLHDDAGDGVLLFGRFAFSVRYRWFRNWVNSQAGQRLGLAPIPAGPVNLRMLRRNSALEMAYRPGGVLATKIHLKHIAVATTEGYASRPGGAQAELLAEVNKYESERNLDLVLAEFRNYQQGILPAGPGARSLTEFFASVDAKLEPAAASAPRTQRSDRDVLNLLTKRAETLHVGPANFCWFTDPSRALCLKLAGTPTADRPLVGMCDSARCPQATHHPCHRPVWVEHAERTKTFLGDLGKTRKTERARLQHDYDRALRVVAEIDAAATDPSDKDSA</sequence>
<organism evidence="1 2">
    <name type="scientific">Streptacidiphilus alkalitolerans</name>
    <dbReference type="NCBI Taxonomy" id="3342712"/>
    <lineage>
        <taxon>Bacteria</taxon>
        <taxon>Bacillati</taxon>
        <taxon>Actinomycetota</taxon>
        <taxon>Actinomycetes</taxon>
        <taxon>Kitasatosporales</taxon>
        <taxon>Streptomycetaceae</taxon>
        <taxon>Streptacidiphilus</taxon>
    </lineage>
</organism>
<name>A0ABV6X3D6_9ACTN</name>
<dbReference type="RefSeq" id="WP_380554889.1">
    <property type="nucleotide sequence ID" value="NZ_JBHEZY010000007.1"/>
</dbReference>
<gene>
    <name evidence="1" type="ORF">ACEZDB_19290</name>
</gene>
<proteinExistence type="predicted"/>
<accession>A0ABV6X3D6</accession>
<evidence type="ECO:0000313" key="2">
    <source>
        <dbReference type="Proteomes" id="UP001592530"/>
    </source>
</evidence>
<dbReference type="EMBL" id="JBHEZY010000007">
    <property type="protein sequence ID" value="MFC1432790.1"/>
    <property type="molecule type" value="Genomic_DNA"/>
</dbReference>
<dbReference type="Proteomes" id="UP001592530">
    <property type="component" value="Unassembled WGS sequence"/>
</dbReference>
<protein>
    <submittedName>
        <fullName evidence="1">Uncharacterized protein</fullName>
    </submittedName>
</protein>
<comment type="caution">
    <text evidence="1">The sequence shown here is derived from an EMBL/GenBank/DDBJ whole genome shotgun (WGS) entry which is preliminary data.</text>
</comment>
<reference evidence="1 2" key="1">
    <citation type="submission" date="2024-09" db="EMBL/GenBank/DDBJ databases">
        <authorList>
            <person name="Lee S.D."/>
        </authorList>
    </citation>
    <scope>NUCLEOTIDE SEQUENCE [LARGE SCALE GENOMIC DNA]</scope>
    <source>
        <strain evidence="1 2">N1-3</strain>
    </source>
</reference>